<dbReference type="SUPFAM" id="SSF46689">
    <property type="entry name" value="Homeodomain-like"/>
    <property type="match status" value="1"/>
</dbReference>
<accession>A0A7W7Q7S5</accession>
<dbReference type="PROSITE" id="PS50977">
    <property type="entry name" value="HTH_TETR_2"/>
    <property type="match status" value="1"/>
</dbReference>
<comment type="caution">
    <text evidence="4">The sequence shown here is derived from an EMBL/GenBank/DDBJ whole genome shotgun (WGS) entry which is preliminary data.</text>
</comment>
<dbReference type="InterPro" id="IPR001647">
    <property type="entry name" value="HTH_TetR"/>
</dbReference>
<name>A0A7W7Q7S5_9PSEU</name>
<dbReference type="GO" id="GO:0000976">
    <property type="term" value="F:transcription cis-regulatory region binding"/>
    <property type="evidence" value="ECO:0007669"/>
    <property type="project" value="TreeGrafter"/>
</dbReference>
<evidence type="ECO:0000256" key="1">
    <source>
        <dbReference type="ARBA" id="ARBA00023125"/>
    </source>
</evidence>
<keyword evidence="1 2" id="KW-0238">DNA-binding</keyword>
<evidence type="ECO:0000259" key="3">
    <source>
        <dbReference type="PROSITE" id="PS50977"/>
    </source>
</evidence>
<dbReference type="AlphaFoldDB" id="A0A7W7Q7S5"/>
<dbReference type="EMBL" id="JACHJQ010000004">
    <property type="protein sequence ID" value="MBB4908224.1"/>
    <property type="molecule type" value="Genomic_DNA"/>
</dbReference>
<gene>
    <name evidence="4" type="ORF">FHR82_004466</name>
</gene>
<sequence>MDGDTRDTIRAVALELFSNKGFEQTSLREIAERVGLTKASLYYHYSSKQALLLAVVEPVITGWRTIVDDTATLEQNPETVRQVVGRCLEVFLRNRSVAGIFQRDAAGVAVVLGTLWDDMIDLGKRLVAWLAGPSPTAESRLRAIAAMEVLGAVLTSATYQDDGEFTEDELRTVLSQAALDVLRLAAEPAEPGMRRLG</sequence>
<dbReference type="GO" id="GO:0003700">
    <property type="term" value="F:DNA-binding transcription factor activity"/>
    <property type="evidence" value="ECO:0007669"/>
    <property type="project" value="TreeGrafter"/>
</dbReference>
<proteinExistence type="predicted"/>
<dbReference type="InterPro" id="IPR009057">
    <property type="entry name" value="Homeodomain-like_sf"/>
</dbReference>
<dbReference type="InterPro" id="IPR050109">
    <property type="entry name" value="HTH-type_TetR-like_transc_reg"/>
</dbReference>
<dbReference type="RefSeq" id="WP_184812320.1">
    <property type="nucleotide sequence ID" value="NZ_JACHJQ010000004.1"/>
</dbReference>
<dbReference type="PRINTS" id="PR00455">
    <property type="entry name" value="HTHTETR"/>
</dbReference>
<dbReference type="Proteomes" id="UP000520767">
    <property type="component" value="Unassembled WGS sequence"/>
</dbReference>
<dbReference type="Gene3D" id="1.10.357.10">
    <property type="entry name" value="Tetracycline Repressor, domain 2"/>
    <property type="match status" value="1"/>
</dbReference>
<evidence type="ECO:0000313" key="4">
    <source>
        <dbReference type="EMBL" id="MBB4908224.1"/>
    </source>
</evidence>
<dbReference type="PANTHER" id="PTHR30055">
    <property type="entry name" value="HTH-TYPE TRANSCRIPTIONAL REGULATOR RUTR"/>
    <property type="match status" value="1"/>
</dbReference>
<organism evidence="4 5">
    <name type="scientific">Actinophytocola algeriensis</name>
    <dbReference type="NCBI Taxonomy" id="1768010"/>
    <lineage>
        <taxon>Bacteria</taxon>
        <taxon>Bacillati</taxon>
        <taxon>Actinomycetota</taxon>
        <taxon>Actinomycetes</taxon>
        <taxon>Pseudonocardiales</taxon>
        <taxon>Pseudonocardiaceae</taxon>
    </lineage>
</organism>
<dbReference type="Pfam" id="PF00440">
    <property type="entry name" value="TetR_N"/>
    <property type="match status" value="1"/>
</dbReference>
<dbReference type="PANTHER" id="PTHR30055:SF226">
    <property type="entry name" value="HTH-TYPE TRANSCRIPTIONAL REGULATOR PKSA"/>
    <property type="match status" value="1"/>
</dbReference>
<protein>
    <submittedName>
        <fullName evidence="4">AcrR family transcriptional regulator</fullName>
    </submittedName>
</protein>
<evidence type="ECO:0000313" key="5">
    <source>
        <dbReference type="Proteomes" id="UP000520767"/>
    </source>
</evidence>
<feature type="DNA-binding region" description="H-T-H motif" evidence="2">
    <location>
        <begin position="26"/>
        <end position="45"/>
    </location>
</feature>
<evidence type="ECO:0000256" key="2">
    <source>
        <dbReference type="PROSITE-ProRule" id="PRU00335"/>
    </source>
</evidence>
<keyword evidence="5" id="KW-1185">Reference proteome</keyword>
<reference evidence="4 5" key="1">
    <citation type="submission" date="2020-08" db="EMBL/GenBank/DDBJ databases">
        <title>Genomic Encyclopedia of Type Strains, Phase III (KMG-III): the genomes of soil and plant-associated and newly described type strains.</title>
        <authorList>
            <person name="Whitman W."/>
        </authorList>
    </citation>
    <scope>NUCLEOTIDE SEQUENCE [LARGE SCALE GENOMIC DNA]</scope>
    <source>
        <strain evidence="4 5">CECT 8960</strain>
    </source>
</reference>
<feature type="domain" description="HTH tetR-type" evidence="3">
    <location>
        <begin position="3"/>
        <end position="63"/>
    </location>
</feature>